<name>A0A1D2MQT4_ORCCI</name>
<keyword evidence="2" id="KW-1185">Reference proteome</keyword>
<dbReference type="AlphaFoldDB" id="A0A1D2MQT4"/>
<dbReference type="Proteomes" id="UP000094527">
    <property type="component" value="Unassembled WGS sequence"/>
</dbReference>
<reference evidence="1 2" key="1">
    <citation type="journal article" date="2016" name="Genome Biol. Evol.">
        <title>Gene Family Evolution Reflects Adaptation to Soil Environmental Stressors in the Genome of the Collembolan Orchesella cincta.</title>
        <authorList>
            <person name="Faddeeva-Vakhrusheva A."/>
            <person name="Derks M.F."/>
            <person name="Anvar S.Y."/>
            <person name="Agamennone V."/>
            <person name="Suring W."/>
            <person name="Smit S."/>
            <person name="van Straalen N.M."/>
            <person name="Roelofs D."/>
        </authorList>
    </citation>
    <scope>NUCLEOTIDE SEQUENCE [LARGE SCALE GENOMIC DNA]</scope>
    <source>
        <tissue evidence="1">Mixed pool</tissue>
    </source>
</reference>
<organism evidence="1 2">
    <name type="scientific">Orchesella cincta</name>
    <name type="common">Springtail</name>
    <name type="synonym">Podura cincta</name>
    <dbReference type="NCBI Taxonomy" id="48709"/>
    <lineage>
        <taxon>Eukaryota</taxon>
        <taxon>Metazoa</taxon>
        <taxon>Ecdysozoa</taxon>
        <taxon>Arthropoda</taxon>
        <taxon>Hexapoda</taxon>
        <taxon>Collembola</taxon>
        <taxon>Entomobryomorpha</taxon>
        <taxon>Entomobryoidea</taxon>
        <taxon>Orchesellidae</taxon>
        <taxon>Orchesellinae</taxon>
        <taxon>Orchesella</taxon>
    </lineage>
</organism>
<evidence type="ECO:0000313" key="1">
    <source>
        <dbReference type="EMBL" id="ODM95272.1"/>
    </source>
</evidence>
<protein>
    <submittedName>
        <fullName evidence="1">Uncharacterized protein</fullName>
    </submittedName>
</protein>
<gene>
    <name evidence="1" type="ORF">Ocin01_11409</name>
</gene>
<proteinExistence type="predicted"/>
<dbReference type="EMBL" id="LJIJ01000690">
    <property type="protein sequence ID" value="ODM95272.1"/>
    <property type="molecule type" value="Genomic_DNA"/>
</dbReference>
<accession>A0A1D2MQT4</accession>
<sequence length="75" mass="8337">MQRPAAEGGLSRKNPSAEASIPEVAAFIGSSVPWSHRKEQENNLNARHMALRPRPDFMHGYNRELLNSVPVLSSQ</sequence>
<comment type="caution">
    <text evidence="1">The sequence shown here is derived from an EMBL/GenBank/DDBJ whole genome shotgun (WGS) entry which is preliminary data.</text>
</comment>
<evidence type="ECO:0000313" key="2">
    <source>
        <dbReference type="Proteomes" id="UP000094527"/>
    </source>
</evidence>